<accession>A0A173GEI0</accession>
<dbReference type="EMBL" id="KU886224">
    <property type="protein sequence ID" value="ANH52047.1"/>
    <property type="molecule type" value="Genomic_DNA"/>
</dbReference>
<protein>
    <submittedName>
        <fullName evidence="2">Uncharacterized protein</fullName>
    </submittedName>
</protein>
<reference evidence="2 3" key="1">
    <citation type="submission" date="2016-03" db="EMBL/GenBank/DDBJ databases">
        <authorList>
            <person name="Sharma R."/>
            <person name="Esplin I.N.D."/>
            <person name="Berg J.A."/>
            <person name="Jensen G.L."/>
            <person name="Keele B.R."/>
            <person name="Ward M.E.H."/>
            <person name="Breakwell D.P."/>
            <person name="Hope S."/>
            <person name="Grose J.H."/>
        </authorList>
    </citation>
    <scope>NUCLEOTIDE SEQUENCE [LARGE SCALE GENOMIC DNA]</scope>
</reference>
<keyword evidence="3" id="KW-1185">Reference proteome</keyword>
<sequence length="539" mass="59676">MSGDNPSILSQQDPVEENHSGIPEVDPGRPATTGTIGTDPEPAETSQQGEAEAPEVEAVEQAFDPLYQNPIIEKLNSMEDVGTEGVLSIMHQDYDAATALINEIDTNTEDKKILKEIVSLYGADKAMIWLSLASNAITNLSYRSGLNLTIRQDGAQWLQGILLDNNKVQGVSRPPVKRSTEGTKLLTGPQAVMRARGVMNMGDYVHLPLPHSGIWVTLLIAGDDEFVDMQTAIMAEKAILGRRTNGLVFNNLDVVVRKHMTDFLLGMVTDSSIGVSDKKTLLPLIKEQDLDLIANAYLGARFKSGYHMVTACAADPKKCVHVEAAKVNVSRLSIIDNNRLSPTQRAHMSHFSGRTVEQVVAYQTGFEVMKDNVITVKDVKFYLRVPSLEDKNAAGYAWINGIQQAITDSFNDSMTREQREQHINKQAALSSMRGYAHWVTKIEFNDGNYVESADDVALLLKQFSATPDMRKPFFEELNKFINRVTVGVVAVPRWKCPNCQARQPLVSNTFPAYTPLNVARVFFTLMTNTLNQTFDQADI</sequence>
<name>A0A173GEI0_9CAUD</name>
<evidence type="ECO:0000313" key="2">
    <source>
        <dbReference type="EMBL" id="ANH52047.1"/>
    </source>
</evidence>
<organism evidence="2 3">
    <name type="scientific">Erwinia phage vB_EamM_RAY</name>
    <dbReference type="NCBI Taxonomy" id="1815987"/>
    <lineage>
        <taxon>Viruses</taxon>
        <taxon>Duplodnaviria</taxon>
        <taxon>Heunggongvirae</taxon>
        <taxon>Uroviricota</taxon>
        <taxon>Caudoviricetes</taxon>
        <taxon>Chimalliviridae</taxon>
        <taxon>Agricanvirus</taxon>
        <taxon>Agricanvirus ray</taxon>
    </lineage>
</organism>
<feature type="region of interest" description="Disordered" evidence="1">
    <location>
        <begin position="1"/>
        <end position="55"/>
    </location>
</feature>
<dbReference type="Proteomes" id="UP000222079">
    <property type="component" value="Segment"/>
</dbReference>
<evidence type="ECO:0000313" key="3">
    <source>
        <dbReference type="Proteomes" id="UP000222079"/>
    </source>
</evidence>
<evidence type="ECO:0000256" key="1">
    <source>
        <dbReference type="SAM" id="MobiDB-lite"/>
    </source>
</evidence>
<gene>
    <name evidence="2" type="ORF">RAY_267</name>
</gene>
<proteinExistence type="predicted"/>
<feature type="compositionally biased region" description="Polar residues" evidence="1">
    <location>
        <begin position="1"/>
        <end position="13"/>
    </location>
</feature>